<dbReference type="Proteomes" id="UP000018851">
    <property type="component" value="Chromosome"/>
</dbReference>
<evidence type="ECO:0000313" key="1">
    <source>
        <dbReference type="EMBL" id="AHE53588.1"/>
    </source>
</evidence>
<dbReference type="HOGENOM" id="CLU_1593504_0_0_5"/>
<protein>
    <submittedName>
        <fullName evidence="1">Uncharacterized protein</fullName>
    </submittedName>
</protein>
<accession>W0ABA8</accession>
<gene>
    <name evidence="1" type="ORF">NX02_09335</name>
</gene>
<evidence type="ECO:0000313" key="2">
    <source>
        <dbReference type="Proteomes" id="UP000018851"/>
    </source>
</evidence>
<dbReference type="EMBL" id="CP006644">
    <property type="protein sequence ID" value="AHE53588.1"/>
    <property type="molecule type" value="Genomic_DNA"/>
</dbReference>
<name>W0ABA8_9SPHN</name>
<organism evidence="1 2">
    <name type="scientific">Sphingomonas sanxanigenens DSM 19645 = NX02</name>
    <dbReference type="NCBI Taxonomy" id="1123269"/>
    <lineage>
        <taxon>Bacteria</taxon>
        <taxon>Pseudomonadati</taxon>
        <taxon>Pseudomonadota</taxon>
        <taxon>Alphaproteobacteria</taxon>
        <taxon>Sphingomonadales</taxon>
        <taxon>Sphingomonadaceae</taxon>
        <taxon>Sphingomonas</taxon>
    </lineage>
</organism>
<keyword evidence="2" id="KW-1185">Reference proteome</keyword>
<dbReference type="AlphaFoldDB" id="W0ABA8"/>
<dbReference type="KEGG" id="ssan:NX02_09335"/>
<sequence>MTKPINQEPDTARYMFFDRILGDSHLSSYFTLRKAFDTPQDEGFTRFEWHRRDRYRQPSQLVAADSALFWRWSIVGIVEPLQIVDGLDRHDLRAPDVTYDQRAGNLEQIGLGKADRIDRVHFCEDRVGFLDDVIDIDADHSASDKPAAQRRLMRQNMPQEPARSLPI</sequence>
<reference evidence="1 2" key="1">
    <citation type="submission" date="2013-07" db="EMBL/GenBank/DDBJ databases">
        <title>Completed genome of Sphingomonas sanxanigenens NX02.</title>
        <authorList>
            <person name="Ma T."/>
            <person name="Huang H."/>
            <person name="Wu M."/>
            <person name="Li X."/>
            <person name="Li G."/>
        </authorList>
    </citation>
    <scope>NUCLEOTIDE SEQUENCE [LARGE SCALE GENOMIC DNA]</scope>
    <source>
        <strain evidence="1 2">NX02</strain>
    </source>
</reference>
<proteinExistence type="predicted"/>